<evidence type="ECO:0000313" key="1">
    <source>
        <dbReference type="EMBL" id="KAH6930886.1"/>
    </source>
</evidence>
<sequence>MEKLMTGRRRDMRDGFCFEPNCNSGYRSCKEARCLFRVPLEADRREEWSQNIKRGGRVLNESSVVCERHFEARFIQRTFQTTFNGKIIEIPRDRPLLSKGAIPTIFPDAPKYFSKSLPKKTEGSQP</sequence>
<keyword evidence="2" id="KW-1185">Reference proteome</keyword>
<gene>
    <name evidence="1" type="ORF">HPB50_020636</name>
</gene>
<protein>
    <submittedName>
        <fullName evidence="1">Uncharacterized protein</fullName>
    </submittedName>
</protein>
<comment type="caution">
    <text evidence="1">The sequence shown here is derived from an EMBL/GenBank/DDBJ whole genome shotgun (WGS) entry which is preliminary data.</text>
</comment>
<dbReference type="Proteomes" id="UP000821845">
    <property type="component" value="Chromosome 5"/>
</dbReference>
<name>A0ACB7S7G3_HYAAI</name>
<proteinExistence type="predicted"/>
<evidence type="ECO:0000313" key="2">
    <source>
        <dbReference type="Proteomes" id="UP000821845"/>
    </source>
</evidence>
<reference evidence="1" key="1">
    <citation type="submission" date="2020-05" db="EMBL/GenBank/DDBJ databases">
        <title>Large-scale comparative analyses of tick genomes elucidate their genetic diversity and vector capacities.</title>
        <authorList>
            <person name="Jia N."/>
            <person name="Wang J."/>
            <person name="Shi W."/>
            <person name="Du L."/>
            <person name="Sun Y."/>
            <person name="Zhan W."/>
            <person name="Jiang J."/>
            <person name="Wang Q."/>
            <person name="Zhang B."/>
            <person name="Ji P."/>
            <person name="Sakyi L.B."/>
            <person name="Cui X."/>
            <person name="Yuan T."/>
            <person name="Jiang B."/>
            <person name="Yang W."/>
            <person name="Lam T.T.-Y."/>
            <person name="Chang Q."/>
            <person name="Ding S."/>
            <person name="Wang X."/>
            <person name="Zhu J."/>
            <person name="Ruan X."/>
            <person name="Zhao L."/>
            <person name="Wei J."/>
            <person name="Que T."/>
            <person name="Du C."/>
            <person name="Cheng J."/>
            <person name="Dai P."/>
            <person name="Han X."/>
            <person name="Huang E."/>
            <person name="Gao Y."/>
            <person name="Liu J."/>
            <person name="Shao H."/>
            <person name="Ye R."/>
            <person name="Li L."/>
            <person name="Wei W."/>
            <person name="Wang X."/>
            <person name="Wang C."/>
            <person name="Yang T."/>
            <person name="Huo Q."/>
            <person name="Li W."/>
            <person name="Guo W."/>
            <person name="Chen H."/>
            <person name="Zhou L."/>
            <person name="Ni X."/>
            <person name="Tian J."/>
            <person name="Zhou Y."/>
            <person name="Sheng Y."/>
            <person name="Liu T."/>
            <person name="Pan Y."/>
            <person name="Xia L."/>
            <person name="Li J."/>
            <person name="Zhao F."/>
            <person name="Cao W."/>
        </authorList>
    </citation>
    <scope>NUCLEOTIDE SEQUENCE</scope>
    <source>
        <strain evidence="1">Hyas-2018</strain>
    </source>
</reference>
<accession>A0ACB7S7G3</accession>
<organism evidence="1 2">
    <name type="scientific">Hyalomma asiaticum</name>
    <name type="common">Tick</name>
    <dbReference type="NCBI Taxonomy" id="266040"/>
    <lineage>
        <taxon>Eukaryota</taxon>
        <taxon>Metazoa</taxon>
        <taxon>Ecdysozoa</taxon>
        <taxon>Arthropoda</taxon>
        <taxon>Chelicerata</taxon>
        <taxon>Arachnida</taxon>
        <taxon>Acari</taxon>
        <taxon>Parasitiformes</taxon>
        <taxon>Ixodida</taxon>
        <taxon>Ixodoidea</taxon>
        <taxon>Ixodidae</taxon>
        <taxon>Hyalomminae</taxon>
        <taxon>Hyalomma</taxon>
    </lineage>
</organism>
<dbReference type="EMBL" id="CM023485">
    <property type="protein sequence ID" value="KAH6930886.1"/>
    <property type="molecule type" value="Genomic_DNA"/>
</dbReference>